<evidence type="ECO:0000256" key="2">
    <source>
        <dbReference type="ARBA" id="ARBA00010876"/>
    </source>
</evidence>
<comment type="caution">
    <text evidence="7">The sequence shown here is derived from an EMBL/GenBank/DDBJ whole genome shotgun (WGS) entry which is preliminary data.</text>
</comment>
<dbReference type="GO" id="GO:0009982">
    <property type="term" value="F:pseudouridine synthase activity"/>
    <property type="evidence" value="ECO:0007669"/>
    <property type="project" value="InterPro"/>
</dbReference>
<dbReference type="EMBL" id="JAPYYP010000006">
    <property type="protein sequence ID" value="MDA5108227.1"/>
    <property type="molecule type" value="Genomic_DNA"/>
</dbReference>
<dbReference type="InterPro" id="IPR006145">
    <property type="entry name" value="PsdUridine_synth_RsuA/RluA"/>
</dbReference>
<sequence>MSRKGWLEYVVTQEDAGLTVEQIARQKLSVSGRMLQRLTRSKGILLNRKSPYLQRQVKAGDRVLVRVAERQQQREGTSETDGAREAARIPVSILYEDEHLLVADKPAGMLVHPVREGQNGTLVHALTAYLRDKGEQAGVHPVHRLDKETSGAILLAKSGYGHQLADRLLREGGIKREYLAVASGVVEKEADTITAPIGRDPRHPTRRRVIDGGDPAVTHYEVIARAEEATLVRVWLETGRTHQIRVHFQHIGHPLVGDAMYGGNSRLLRRQALHAWRLSFAHPVSGDEIVCTARMPEDMTSLVTRLRL</sequence>
<dbReference type="PANTHER" id="PTHR21600">
    <property type="entry name" value="MITOCHONDRIAL RNA PSEUDOURIDINE SYNTHASE"/>
    <property type="match status" value="1"/>
</dbReference>
<dbReference type="RefSeq" id="WP_271139840.1">
    <property type="nucleotide sequence ID" value="NZ_JAPYYP010000006.1"/>
</dbReference>
<dbReference type="InterPro" id="IPR006224">
    <property type="entry name" value="PsdUridine_synth_RluA-like_CS"/>
</dbReference>
<dbReference type="CDD" id="cd02869">
    <property type="entry name" value="PseudoU_synth_RluA_like"/>
    <property type="match status" value="1"/>
</dbReference>
<evidence type="ECO:0000256" key="1">
    <source>
        <dbReference type="ARBA" id="ARBA00000073"/>
    </source>
</evidence>
<evidence type="ECO:0000256" key="5">
    <source>
        <dbReference type="RuleBase" id="RU362028"/>
    </source>
</evidence>
<dbReference type="EC" id="5.4.99.-" evidence="5"/>
<keyword evidence="3 5" id="KW-0413">Isomerase</keyword>
<feature type="active site" evidence="4">
    <location>
        <position position="146"/>
    </location>
</feature>
<dbReference type="SUPFAM" id="SSF55120">
    <property type="entry name" value="Pseudouridine synthase"/>
    <property type="match status" value="1"/>
</dbReference>
<evidence type="ECO:0000313" key="8">
    <source>
        <dbReference type="Proteomes" id="UP001151071"/>
    </source>
</evidence>
<organism evidence="7 8">
    <name type="scientific">Brevibacillus thermoruber</name>
    <dbReference type="NCBI Taxonomy" id="33942"/>
    <lineage>
        <taxon>Bacteria</taxon>
        <taxon>Bacillati</taxon>
        <taxon>Bacillota</taxon>
        <taxon>Bacilli</taxon>
        <taxon>Bacillales</taxon>
        <taxon>Paenibacillaceae</taxon>
        <taxon>Brevibacillus</taxon>
    </lineage>
</organism>
<evidence type="ECO:0000259" key="6">
    <source>
        <dbReference type="Pfam" id="PF00849"/>
    </source>
</evidence>
<dbReference type="InterPro" id="IPR050188">
    <property type="entry name" value="RluA_PseudoU_synthase"/>
</dbReference>
<dbReference type="InterPro" id="IPR020103">
    <property type="entry name" value="PsdUridine_synth_cat_dom_sf"/>
</dbReference>
<dbReference type="Pfam" id="PF00849">
    <property type="entry name" value="PseudoU_synth_2"/>
    <property type="match status" value="1"/>
</dbReference>
<reference evidence="7" key="1">
    <citation type="submission" date="2022-12" db="EMBL/GenBank/DDBJ databases">
        <title>Draft genome sequence of the thermophilic strain Brevibacillus thermoruber HT42, isolated from Los Humeros, Puebla, Mexico, with biotechnological potential.</title>
        <authorList>
            <person name="Lara Sanchez J."/>
            <person name="Solis Palacios R."/>
            <person name="Bustos Baena A.S."/>
            <person name="Ruz Baez A.E."/>
            <person name="Espinosa Luna G."/>
            <person name="Oliart Ros R.M."/>
        </authorList>
    </citation>
    <scope>NUCLEOTIDE SEQUENCE</scope>
    <source>
        <strain evidence="7">HT42</strain>
    </source>
</reference>
<dbReference type="GO" id="GO:0140098">
    <property type="term" value="F:catalytic activity, acting on RNA"/>
    <property type="evidence" value="ECO:0007669"/>
    <property type="project" value="UniProtKB-ARBA"/>
</dbReference>
<dbReference type="PANTHER" id="PTHR21600:SF44">
    <property type="entry name" value="RIBOSOMAL LARGE SUBUNIT PSEUDOURIDINE SYNTHASE D"/>
    <property type="match status" value="1"/>
</dbReference>
<comment type="catalytic activity">
    <reaction evidence="1 5">
        <text>a uridine in RNA = a pseudouridine in RNA</text>
        <dbReference type="Rhea" id="RHEA:48348"/>
        <dbReference type="Rhea" id="RHEA-COMP:12068"/>
        <dbReference type="Rhea" id="RHEA-COMP:12069"/>
        <dbReference type="ChEBI" id="CHEBI:65314"/>
        <dbReference type="ChEBI" id="CHEBI:65315"/>
    </reaction>
</comment>
<evidence type="ECO:0000313" key="7">
    <source>
        <dbReference type="EMBL" id="MDA5108227.1"/>
    </source>
</evidence>
<dbReference type="Proteomes" id="UP001151071">
    <property type="component" value="Unassembled WGS sequence"/>
</dbReference>
<evidence type="ECO:0000256" key="4">
    <source>
        <dbReference type="PIRSR" id="PIRSR606225-1"/>
    </source>
</evidence>
<feature type="domain" description="Pseudouridine synthase RsuA/RluA-like" evidence="6">
    <location>
        <begin position="99"/>
        <end position="250"/>
    </location>
</feature>
<comment type="function">
    <text evidence="5">Responsible for synthesis of pseudouridine from uracil.</text>
</comment>
<keyword evidence="8" id="KW-1185">Reference proteome</keyword>
<comment type="similarity">
    <text evidence="2 5">Belongs to the pseudouridine synthase RluA family.</text>
</comment>
<dbReference type="NCBIfam" id="TIGR00005">
    <property type="entry name" value="rluA_subfam"/>
    <property type="match status" value="1"/>
</dbReference>
<dbReference type="GO" id="GO:0000455">
    <property type="term" value="P:enzyme-directed rRNA pseudouridine synthesis"/>
    <property type="evidence" value="ECO:0007669"/>
    <property type="project" value="TreeGrafter"/>
</dbReference>
<evidence type="ECO:0000256" key="3">
    <source>
        <dbReference type="ARBA" id="ARBA00023235"/>
    </source>
</evidence>
<accession>A0A9X3Z2X5</accession>
<dbReference type="AlphaFoldDB" id="A0A9X3Z2X5"/>
<name>A0A9X3Z2X5_9BACL</name>
<dbReference type="InterPro" id="IPR006225">
    <property type="entry name" value="PsdUridine_synth_RluC/D"/>
</dbReference>
<dbReference type="PROSITE" id="PS01129">
    <property type="entry name" value="PSI_RLU"/>
    <property type="match status" value="1"/>
</dbReference>
<proteinExistence type="inferred from homology"/>
<gene>
    <name evidence="7" type="ORF">O3V59_07630</name>
</gene>
<dbReference type="Gene3D" id="3.30.2350.10">
    <property type="entry name" value="Pseudouridine synthase"/>
    <property type="match status" value="1"/>
</dbReference>
<dbReference type="GO" id="GO:0003723">
    <property type="term" value="F:RNA binding"/>
    <property type="evidence" value="ECO:0007669"/>
    <property type="project" value="InterPro"/>
</dbReference>
<protein>
    <recommendedName>
        <fullName evidence="5">Pseudouridine synthase</fullName>
        <ecNumber evidence="5">5.4.99.-</ecNumber>
    </recommendedName>
</protein>